<organism evidence="2 3">
    <name type="scientific">Heyndrickxia shackletonii</name>
    <dbReference type="NCBI Taxonomy" id="157838"/>
    <lineage>
        <taxon>Bacteria</taxon>
        <taxon>Bacillati</taxon>
        <taxon>Bacillota</taxon>
        <taxon>Bacilli</taxon>
        <taxon>Bacillales</taxon>
        <taxon>Bacillaceae</taxon>
        <taxon>Heyndrickxia</taxon>
    </lineage>
</organism>
<keyword evidence="3" id="KW-1185">Reference proteome</keyword>
<dbReference type="RefSeq" id="WP_055738174.1">
    <property type="nucleotide sequence ID" value="NZ_JAAIWL010000007.1"/>
</dbReference>
<comment type="caution">
    <text evidence="2">The sequence shown here is derived from an EMBL/GenBank/DDBJ whole genome shotgun (WGS) entry which is preliminary data.</text>
</comment>
<proteinExistence type="predicted"/>
<dbReference type="EMBL" id="LJJC01000004">
    <property type="protein sequence ID" value="KQL52486.1"/>
    <property type="molecule type" value="Genomic_DNA"/>
</dbReference>
<feature type="transmembrane region" description="Helical" evidence="1">
    <location>
        <begin position="20"/>
        <end position="38"/>
    </location>
</feature>
<dbReference type="PATRIC" id="fig|157838.3.peg.512"/>
<evidence type="ECO:0000256" key="1">
    <source>
        <dbReference type="SAM" id="Phobius"/>
    </source>
</evidence>
<dbReference type="InterPro" id="IPR046096">
    <property type="entry name" value="DUF6114"/>
</dbReference>
<protein>
    <submittedName>
        <fullName evidence="2">Uncharacterized protein</fullName>
    </submittedName>
</protein>
<sequence>MNPSISKRKKFKNWRMSRPFWGATLSLLAGIIILYIPIQLLNIAFAPGNMVVIGLIFGGLIILMGALGYFYPKFNVVFGIVTIFLSVLSVMGALGGFLIGTILGIVGGSLSIAWKYEMIQPNNEIGALSNAEVAASSVLSEETTQK</sequence>
<keyword evidence="1" id="KW-1133">Transmembrane helix</keyword>
<reference evidence="2 3" key="1">
    <citation type="submission" date="2015-09" db="EMBL/GenBank/DDBJ databases">
        <title>Genome sequencing project for genomic taxonomy and phylogenomics of Bacillus-like bacteria.</title>
        <authorList>
            <person name="Liu B."/>
            <person name="Wang J."/>
            <person name="Zhu Y."/>
            <person name="Liu G."/>
            <person name="Chen Q."/>
            <person name="Chen Z."/>
            <person name="Lan J."/>
            <person name="Che J."/>
            <person name="Ge C."/>
            <person name="Shi H."/>
            <person name="Pan Z."/>
            <person name="Liu X."/>
        </authorList>
    </citation>
    <scope>NUCLEOTIDE SEQUENCE [LARGE SCALE GENOMIC DNA]</scope>
    <source>
        <strain evidence="2 3">LMG 18435</strain>
    </source>
</reference>
<evidence type="ECO:0000313" key="2">
    <source>
        <dbReference type="EMBL" id="KQL52486.1"/>
    </source>
</evidence>
<feature type="transmembrane region" description="Helical" evidence="1">
    <location>
        <begin position="50"/>
        <end position="71"/>
    </location>
</feature>
<dbReference type="AlphaFoldDB" id="A0A0Q3TEK2"/>
<keyword evidence="1" id="KW-0812">Transmembrane</keyword>
<dbReference type="Proteomes" id="UP000051888">
    <property type="component" value="Unassembled WGS sequence"/>
</dbReference>
<dbReference type="Pfam" id="PF19609">
    <property type="entry name" value="DUF6114"/>
    <property type="match status" value="1"/>
</dbReference>
<feature type="transmembrane region" description="Helical" evidence="1">
    <location>
        <begin position="78"/>
        <end position="106"/>
    </location>
</feature>
<accession>A0A0Q3TEK2</accession>
<keyword evidence="1" id="KW-0472">Membrane</keyword>
<evidence type="ECO:0000313" key="3">
    <source>
        <dbReference type="Proteomes" id="UP000051888"/>
    </source>
</evidence>
<dbReference type="STRING" id="157838.AN964_02315"/>
<name>A0A0Q3TEK2_9BACI</name>
<gene>
    <name evidence="2" type="ORF">AN964_02315</name>
</gene>